<keyword evidence="5" id="KW-1185">Reference proteome</keyword>
<reference evidence="4 5" key="1">
    <citation type="submission" date="2020-02" db="EMBL/GenBank/DDBJ databases">
        <title>Comparative genomics of sulfur disproportionating microorganisms.</title>
        <authorList>
            <person name="Ward L.M."/>
            <person name="Bertran E."/>
            <person name="Johnston D.T."/>
        </authorList>
    </citation>
    <scope>NUCLEOTIDE SEQUENCE [LARGE SCALE GENOMIC DNA]</scope>
    <source>
        <strain evidence="4 5">DSM 100025</strain>
    </source>
</reference>
<feature type="domain" description="FlgO" evidence="3">
    <location>
        <begin position="32"/>
        <end position="162"/>
    </location>
</feature>
<feature type="compositionally biased region" description="Low complexity" evidence="1">
    <location>
        <begin position="182"/>
        <end position="192"/>
    </location>
</feature>
<accession>A0A6N9TJM9</accession>
<evidence type="ECO:0000259" key="3">
    <source>
        <dbReference type="Pfam" id="PF17680"/>
    </source>
</evidence>
<evidence type="ECO:0000256" key="1">
    <source>
        <dbReference type="SAM" id="MobiDB-lite"/>
    </source>
</evidence>
<evidence type="ECO:0000256" key="2">
    <source>
        <dbReference type="SAM" id="SignalP"/>
    </source>
</evidence>
<comment type="caution">
    <text evidence="4">The sequence shown here is derived from an EMBL/GenBank/DDBJ whole genome shotgun (WGS) entry which is preliminary data.</text>
</comment>
<feature type="chain" id="PRO_5027082255" description="FlgO domain-containing protein" evidence="2">
    <location>
        <begin position="22"/>
        <end position="381"/>
    </location>
</feature>
<gene>
    <name evidence="4" type="ORF">G3N55_01125</name>
</gene>
<organism evidence="4 5">
    <name type="scientific">Dissulfurirhabdus thermomarina</name>
    <dbReference type="NCBI Taxonomy" id="1765737"/>
    <lineage>
        <taxon>Bacteria</taxon>
        <taxon>Deltaproteobacteria</taxon>
        <taxon>Dissulfurirhabdaceae</taxon>
        <taxon>Dissulfurirhabdus</taxon>
    </lineage>
</organism>
<dbReference type="AlphaFoldDB" id="A0A6N9TJM9"/>
<keyword evidence="2" id="KW-0732">Signal</keyword>
<protein>
    <recommendedName>
        <fullName evidence="3">FlgO domain-containing protein</fullName>
    </recommendedName>
</protein>
<dbReference type="Proteomes" id="UP000469346">
    <property type="component" value="Unassembled WGS sequence"/>
</dbReference>
<evidence type="ECO:0000313" key="5">
    <source>
        <dbReference type="Proteomes" id="UP000469346"/>
    </source>
</evidence>
<dbReference type="InterPro" id="IPR041215">
    <property type="entry name" value="FlgO_dom"/>
</dbReference>
<dbReference type="RefSeq" id="WP_163297614.1">
    <property type="nucleotide sequence ID" value="NZ_JAAGRR010000005.1"/>
</dbReference>
<dbReference type="Pfam" id="PF17680">
    <property type="entry name" value="FlgO"/>
    <property type="match status" value="1"/>
</dbReference>
<feature type="region of interest" description="Disordered" evidence="1">
    <location>
        <begin position="173"/>
        <end position="192"/>
    </location>
</feature>
<feature type="signal peptide" evidence="2">
    <location>
        <begin position="1"/>
        <end position="21"/>
    </location>
</feature>
<evidence type="ECO:0000313" key="4">
    <source>
        <dbReference type="EMBL" id="NDY41455.1"/>
    </source>
</evidence>
<sequence>MKRLSLLLTFFLVLCTAPARAAAPTLEAGLQDLAAQIVGGAKARKARTLAVMPFPDTDGTYTELSHYLADELVLKLFNVPGANMEVIVRSQLTNMFKELGADLLAPVSRETARALGARFGVGLLVTGSYTPLPSQMRVIAKVVDTRSGNVVYAAGTTLPMSAALAALGKRRLGAAPPPRPAPAARKAPAPKPGIRPGQVLFALDLDKYEKGQRLSAFSKTAVVLKKQGALVAVMPAGWDDLVFRNVRFTPGFRLSFDVWMGCQDGIKIRFLERGGKRVHELFFDNAADVLVFPTGAKAKFHLFGNRCDKERFKWAAMEVVYSAGLMQVFIQKEGEARRPMGQAKVDLGKPDGFALSFESATHEYEKGRYSTFVKNIKLTAL</sequence>
<dbReference type="EMBL" id="JAAGRR010000005">
    <property type="protein sequence ID" value="NDY41455.1"/>
    <property type="molecule type" value="Genomic_DNA"/>
</dbReference>
<proteinExistence type="predicted"/>
<dbReference type="Gene3D" id="3.40.50.10610">
    <property type="entry name" value="ABC-type transport auxiliary lipoprotein component"/>
    <property type="match status" value="1"/>
</dbReference>
<name>A0A6N9TJM9_DISTH</name>